<dbReference type="PANTHER" id="PTHR43531:SF11">
    <property type="entry name" value="METHYL-ACCEPTING CHEMOTAXIS PROTEIN 3"/>
    <property type="match status" value="1"/>
</dbReference>
<dbReference type="SUPFAM" id="SSF158472">
    <property type="entry name" value="HAMP domain-like"/>
    <property type="match status" value="1"/>
</dbReference>
<dbReference type="SMART" id="SM00283">
    <property type="entry name" value="MA"/>
    <property type="match status" value="1"/>
</dbReference>
<dbReference type="Pfam" id="PF13188">
    <property type="entry name" value="PAS_8"/>
    <property type="match status" value="1"/>
</dbReference>
<name>A0A840S373_9BURK</name>
<evidence type="ECO:0000259" key="7">
    <source>
        <dbReference type="PROSITE" id="PS50111"/>
    </source>
</evidence>
<evidence type="ECO:0000256" key="1">
    <source>
        <dbReference type="ARBA" id="ARBA00004370"/>
    </source>
</evidence>
<accession>A0A840S373</accession>
<dbReference type="SUPFAM" id="SSF58104">
    <property type="entry name" value="Methyl-accepting chemotaxis protein (MCP) signaling domain"/>
    <property type="match status" value="1"/>
</dbReference>
<evidence type="ECO:0000256" key="5">
    <source>
        <dbReference type="SAM" id="Coils"/>
    </source>
</evidence>
<dbReference type="FunFam" id="3.30.450.20:FF:000075">
    <property type="entry name" value="Methyl-accepting chemotaxis protein"/>
    <property type="match status" value="2"/>
</dbReference>
<evidence type="ECO:0000259" key="9">
    <source>
        <dbReference type="PROSITE" id="PS50885"/>
    </source>
</evidence>
<dbReference type="PROSITE" id="PS50111">
    <property type="entry name" value="CHEMOTAXIS_TRANSDUC_2"/>
    <property type="match status" value="1"/>
</dbReference>
<dbReference type="Proteomes" id="UP000554837">
    <property type="component" value="Unassembled WGS sequence"/>
</dbReference>
<dbReference type="InterPro" id="IPR000014">
    <property type="entry name" value="PAS"/>
</dbReference>
<dbReference type="EMBL" id="JACHHO010000005">
    <property type="protein sequence ID" value="MBB5205667.1"/>
    <property type="molecule type" value="Genomic_DNA"/>
</dbReference>
<feature type="domain" description="HAMP" evidence="9">
    <location>
        <begin position="343"/>
        <end position="395"/>
    </location>
</feature>
<dbReference type="SMART" id="SM00304">
    <property type="entry name" value="HAMP"/>
    <property type="match status" value="2"/>
</dbReference>
<evidence type="ECO:0000256" key="3">
    <source>
        <dbReference type="ARBA" id="ARBA00029447"/>
    </source>
</evidence>
<feature type="transmembrane region" description="Helical" evidence="6">
    <location>
        <begin position="322"/>
        <end position="342"/>
    </location>
</feature>
<organism evidence="10 11">
    <name type="scientific">Inhella inkyongensis</name>
    <dbReference type="NCBI Taxonomy" id="392593"/>
    <lineage>
        <taxon>Bacteria</taxon>
        <taxon>Pseudomonadati</taxon>
        <taxon>Pseudomonadota</taxon>
        <taxon>Betaproteobacteria</taxon>
        <taxon>Burkholderiales</taxon>
        <taxon>Sphaerotilaceae</taxon>
        <taxon>Inhella</taxon>
    </lineage>
</organism>
<comment type="similarity">
    <text evidence="3">Belongs to the methyl-accepting chemotaxis (MCP) protein family.</text>
</comment>
<dbReference type="InterPro" id="IPR035965">
    <property type="entry name" value="PAS-like_dom_sf"/>
</dbReference>
<dbReference type="SMART" id="SM00091">
    <property type="entry name" value="PAS"/>
    <property type="match status" value="2"/>
</dbReference>
<dbReference type="PANTHER" id="PTHR43531">
    <property type="entry name" value="PROTEIN ICFG"/>
    <property type="match status" value="1"/>
</dbReference>
<dbReference type="PROSITE" id="PS50885">
    <property type="entry name" value="HAMP"/>
    <property type="match status" value="1"/>
</dbReference>
<feature type="transmembrane region" description="Helical" evidence="6">
    <location>
        <begin position="14"/>
        <end position="34"/>
    </location>
</feature>
<dbReference type="InterPro" id="IPR004089">
    <property type="entry name" value="MCPsignal_dom"/>
</dbReference>
<dbReference type="CDD" id="cd11386">
    <property type="entry name" value="MCP_signal"/>
    <property type="match status" value="1"/>
</dbReference>
<feature type="domain" description="PAS" evidence="8">
    <location>
        <begin position="534"/>
        <end position="576"/>
    </location>
</feature>
<evidence type="ECO:0000256" key="6">
    <source>
        <dbReference type="SAM" id="Phobius"/>
    </source>
</evidence>
<keyword evidence="5" id="KW-0175">Coiled coil</keyword>
<dbReference type="GO" id="GO:0007165">
    <property type="term" value="P:signal transduction"/>
    <property type="evidence" value="ECO:0007669"/>
    <property type="project" value="UniProtKB-KW"/>
</dbReference>
<dbReference type="InterPro" id="IPR003660">
    <property type="entry name" value="HAMP_dom"/>
</dbReference>
<dbReference type="Gene3D" id="6.10.340.10">
    <property type="match status" value="1"/>
</dbReference>
<dbReference type="AlphaFoldDB" id="A0A840S373"/>
<evidence type="ECO:0000313" key="10">
    <source>
        <dbReference type="EMBL" id="MBB5205667.1"/>
    </source>
</evidence>
<keyword evidence="6" id="KW-1133">Transmembrane helix</keyword>
<keyword evidence="6" id="KW-0812">Transmembrane</keyword>
<dbReference type="PROSITE" id="PS50112">
    <property type="entry name" value="PAS"/>
    <property type="match status" value="1"/>
</dbReference>
<protein>
    <submittedName>
        <fullName evidence="10">Methyl-accepting chemotaxis protein</fullName>
    </submittedName>
</protein>
<keyword evidence="4" id="KW-0807">Transducer</keyword>
<keyword evidence="2" id="KW-0145">Chemotaxis</keyword>
<evidence type="ECO:0000313" key="11">
    <source>
        <dbReference type="Proteomes" id="UP000554837"/>
    </source>
</evidence>
<evidence type="ECO:0000259" key="8">
    <source>
        <dbReference type="PROSITE" id="PS50112"/>
    </source>
</evidence>
<dbReference type="SUPFAM" id="SSF55785">
    <property type="entry name" value="PYP-like sensor domain (PAS domain)"/>
    <property type="match status" value="1"/>
</dbReference>
<dbReference type="GO" id="GO:0004888">
    <property type="term" value="F:transmembrane signaling receptor activity"/>
    <property type="evidence" value="ECO:0007669"/>
    <property type="project" value="TreeGrafter"/>
</dbReference>
<proteinExistence type="inferred from homology"/>
<comment type="caution">
    <text evidence="10">The sequence shown here is derived from an EMBL/GenBank/DDBJ whole genome shotgun (WGS) entry which is preliminary data.</text>
</comment>
<gene>
    <name evidence="10" type="ORF">HNQ51_002994</name>
</gene>
<dbReference type="Gene3D" id="3.30.450.20">
    <property type="entry name" value="PAS domain"/>
    <property type="match status" value="2"/>
</dbReference>
<dbReference type="OrthoDB" id="9763018at2"/>
<evidence type="ECO:0000256" key="2">
    <source>
        <dbReference type="ARBA" id="ARBA00022500"/>
    </source>
</evidence>
<feature type="domain" description="Methyl-accepting transducer" evidence="7">
    <location>
        <begin position="708"/>
        <end position="923"/>
    </location>
</feature>
<dbReference type="CDD" id="cd00130">
    <property type="entry name" value="PAS"/>
    <property type="match status" value="1"/>
</dbReference>
<sequence>MNALLRKLPLWQKFALVGVLGLLAALVPLTQLVLKLNQAIEVSLAEDEGLDVAEPSLAVLAALQNHRGQSNRLLSGDASAAAPRQAAAAAVEKALAGLEPGLRDPMFAQTQKRFAALAQGFAELQQAVQANGLSAPESFSRHTRLADQYLEALDGLADESGLSLDPVAGSYYQMTAAVDHLPRLMEAVAQARGRAAGLAAQAQAGKEIAATDRAVLAQMAQQVEYFRHRGLAQIEKAGASDPELAQRLKPSAQKATQAAQAFQTQVQELLQAKAGATPSAEALFAAGTLAVQAQQDLVQAAMAELQHMMHERVDADRRTRNLQGGGILALLVLAAGMAGWIVRSITQPLRRAVTAAGAVAEGDLSSDVSDAGSDEPARLLQALGAMQGQLRERNDRDARALAETLRVKQALDRCSTNVMVADANGHIVYLNDSVLAMMAGNQVELRKQLPNFDVSRLMGANIDVFHRNPAHQRQMLEKLTGEYKTRIKVGVLSFDLTANAIIDAQGQRLGTVVEWKDVTQELAQREREVQAANENARIRQALDGSSTNAMIADPDGNIIYANQAVLAMLQRNESELRRSLPSFDARRVVGSNFDQFHRNPSHQRNLLGNLKGEYRAEIRVGALHFALIANPIVNAQGERLGTVVEWRDRTAEVAAEQEISGIVDGANQGDFSARIEVAGKDRFMAMLGEKFNGLLDTVTGTITEVRAAAAQLTSAAGQVSQTSQSLSHGASQQAASVEETTASLAEMAASVKQNADNAGVTDRMATQAAQQAMEGGQAVSMTVDAMKSIAAKIGIIDDIAYQTNLLALNAAIEAARAGEHGKGFAVVAAEVRKLAERSQVAAQEIGALAGNSVGLAEQAGQLLSDMVPAIQRTSELVQEIAAASGEQSQGVSQITAAMNHVSGNTQQTASASEELSATAEQLSAQAEQLQELMAYFRIREGVESVRR</sequence>
<dbReference type="Gene3D" id="1.10.287.950">
    <property type="entry name" value="Methyl-accepting chemotaxis protein"/>
    <property type="match status" value="1"/>
</dbReference>
<keyword evidence="6" id="KW-0472">Membrane</keyword>
<keyword evidence="11" id="KW-1185">Reference proteome</keyword>
<dbReference type="InterPro" id="IPR051310">
    <property type="entry name" value="MCP_chemotaxis"/>
</dbReference>
<dbReference type="GO" id="GO:0006935">
    <property type="term" value="P:chemotaxis"/>
    <property type="evidence" value="ECO:0007669"/>
    <property type="project" value="UniProtKB-KW"/>
</dbReference>
<dbReference type="Pfam" id="PF00015">
    <property type="entry name" value="MCPsignal"/>
    <property type="match status" value="1"/>
</dbReference>
<dbReference type="Pfam" id="PF00672">
    <property type="entry name" value="HAMP"/>
    <property type="match status" value="1"/>
</dbReference>
<dbReference type="CDD" id="cd06225">
    <property type="entry name" value="HAMP"/>
    <property type="match status" value="1"/>
</dbReference>
<evidence type="ECO:0000256" key="4">
    <source>
        <dbReference type="PROSITE-ProRule" id="PRU00284"/>
    </source>
</evidence>
<dbReference type="FunFam" id="1.10.287.950:FF:000001">
    <property type="entry name" value="Methyl-accepting chemotaxis sensory transducer"/>
    <property type="match status" value="1"/>
</dbReference>
<feature type="coiled-coil region" evidence="5">
    <location>
        <begin position="912"/>
        <end position="939"/>
    </location>
</feature>
<comment type="subcellular location">
    <subcellularLocation>
        <location evidence="1">Membrane</location>
    </subcellularLocation>
</comment>
<reference evidence="10 11" key="1">
    <citation type="submission" date="2020-08" db="EMBL/GenBank/DDBJ databases">
        <title>Genomic Encyclopedia of Type Strains, Phase IV (KMG-IV): sequencing the most valuable type-strain genomes for metagenomic binning, comparative biology and taxonomic classification.</title>
        <authorList>
            <person name="Goeker M."/>
        </authorList>
    </citation>
    <scope>NUCLEOTIDE SEQUENCE [LARGE SCALE GENOMIC DNA]</scope>
    <source>
        <strain evidence="10 11">DSM 23958</strain>
    </source>
</reference>
<dbReference type="GO" id="GO:0005886">
    <property type="term" value="C:plasma membrane"/>
    <property type="evidence" value="ECO:0007669"/>
    <property type="project" value="TreeGrafter"/>
</dbReference>